<keyword evidence="1" id="KW-0812">Transmembrane</keyword>
<proteinExistence type="predicted"/>
<sequence length="170" mass="18916">MCRSYISSRAVLSPSPGTSAHCCRARSYYLNRPLIPLRCATSLRMPYRSLAPLRPLCSACRSLPYSLTSQLSNAHALLGFSRCHNSVVPASGLSRVNACSDVLLRRPLWRAMIASPGSNRFWMCADWRIFARRGRFLSCPASILLTLAFSVRLIVLRSWALMKPVGPSEN</sequence>
<name>A0A166AVT3_EXIGL</name>
<reference evidence="2 3" key="1">
    <citation type="journal article" date="2016" name="Mol. Biol. Evol.">
        <title>Comparative Genomics of Early-Diverging Mushroom-Forming Fungi Provides Insights into the Origins of Lignocellulose Decay Capabilities.</title>
        <authorList>
            <person name="Nagy L.G."/>
            <person name="Riley R."/>
            <person name="Tritt A."/>
            <person name="Adam C."/>
            <person name="Daum C."/>
            <person name="Floudas D."/>
            <person name="Sun H."/>
            <person name="Yadav J.S."/>
            <person name="Pangilinan J."/>
            <person name="Larsson K.H."/>
            <person name="Matsuura K."/>
            <person name="Barry K."/>
            <person name="Labutti K."/>
            <person name="Kuo R."/>
            <person name="Ohm R.A."/>
            <person name="Bhattacharya S.S."/>
            <person name="Shirouzu T."/>
            <person name="Yoshinaga Y."/>
            <person name="Martin F.M."/>
            <person name="Grigoriev I.V."/>
            <person name="Hibbett D.S."/>
        </authorList>
    </citation>
    <scope>NUCLEOTIDE SEQUENCE [LARGE SCALE GENOMIC DNA]</scope>
    <source>
        <strain evidence="2 3">HHB12029</strain>
    </source>
</reference>
<dbReference type="InParanoid" id="A0A166AVT3"/>
<keyword evidence="1" id="KW-1133">Transmembrane helix</keyword>
<protein>
    <submittedName>
        <fullName evidence="2">Uncharacterized protein</fullName>
    </submittedName>
</protein>
<evidence type="ECO:0000313" key="2">
    <source>
        <dbReference type="EMBL" id="KZV95649.1"/>
    </source>
</evidence>
<feature type="transmembrane region" description="Helical" evidence="1">
    <location>
        <begin position="136"/>
        <end position="160"/>
    </location>
</feature>
<keyword evidence="3" id="KW-1185">Reference proteome</keyword>
<accession>A0A166AVT3</accession>
<organism evidence="2 3">
    <name type="scientific">Exidia glandulosa HHB12029</name>
    <dbReference type="NCBI Taxonomy" id="1314781"/>
    <lineage>
        <taxon>Eukaryota</taxon>
        <taxon>Fungi</taxon>
        <taxon>Dikarya</taxon>
        <taxon>Basidiomycota</taxon>
        <taxon>Agaricomycotina</taxon>
        <taxon>Agaricomycetes</taxon>
        <taxon>Auriculariales</taxon>
        <taxon>Exidiaceae</taxon>
        <taxon>Exidia</taxon>
    </lineage>
</organism>
<dbReference type="Proteomes" id="UP000077266">
    <property type="component" value="Unassembled WGS sequence"/>
</dbReference>
<dbReference type="EMBL" id="KV425953">
    <property type="protein sequence ID" value="KZV95649.1"/>
    <property type="molecule type" value="Genomic_DNA"/>
</dbReference>
<evidence type="ECO:0000313" key="3">
    <source>
        <dbReference type="Proteomes" id="UP000077266"/>
    </source>
</evidence>
<dbReference type="AlphaFoldDB" id="A0A166AVT3"/>
<gene>
    <name evidence="2" type="ORF">EXIGLDRAFT_464684</name>
</gene>
<keyword evidence="1" id="KW-0472">Membrane</keyword>
<evidence type="ECO:0000256" key="1">
    <source>
        <dbReference type="SAM" id="Phobius"/>
    </source>
</evidence>